<dbReference type="SUPFAM" id="SSF51445">
    <property type="entry name" value="(Trans)glycosidases"/>
    <property type="match status" value="2"/>
</dbReference>
<dbReference type="EMBL" id="JABWMJ010000003">
    <property type="protein sequence ID" value="NUZ05546.1"/>
    <property type="molecule type" value="Genomic_DNA"/>
</dbReference>
<dbReference type="InterPro" id="IPR051923">
    <property type="entry name" value="Glycosyl_Hydrolase_39"/>
</dbReference>
<dbReference type="GO" id="GO:0004553">
    <property type="term" value="F:hydrolase activity, hydrolyzing O-glycosyl compounds"/>
    <property type="evidence" value="ECO:0007669"/>
    <property type="project" value="TreeGrafter"/>
</dbReference>
<accession>A0A7Y6NLY6</accession>
<evidence type="ECO:0000256" key="1">
    <source>
        <dbReference type="SAM" id="MobiDB-lite"/>
    </source>
</evidence>
<dbReference type="RefSeq" id="WP_176067612.1">
    <property type="nucleotide sequence ID" value="NZ_JABWMJ010000003.1"/>
</dbReference>
<gene>
    <name evidence="3" type="ORF">HQN59_07195</name>
</gene>
<dbReference type="AlphaFoldDB" id="A0A7Y6NLY6"/>
<comment type="caution">
    <text evidence="3">The sequence shown here is derived from an EMBL/GenBank/DDBJ whole genome shotgun (WGS) entry which is preliminary data.</text>
</comment>
<name>A0A7Y6NLY6_9BURK</name>
<dbReference type="Gene3D" id="3.20.20.80">
    <property type="entry name" value="Glycosidases"/>
    <property type="match status" value="2"/>
</dbReference>
<dbReference type="Pfam" id="PF11790">
    <property type="entry name" value="Glyco_hydro_cc"/>
    <property type="match status" value="1"/>
</dbReference>
<evidence type="ECO:0000313" key="4">
    <source>
        <dbReference type="Proteomes" id="UP000529637"/>
    </source>
</evidence>
<evidence type="ECO:0000313" key="3">
    <source>
        <dbReference type="EMBL" id="NUZ05546.1"/>
    </source>
</evidence>
<dbReference type="InterPro" id="IPR024655">
    <property type="entry name" value="Asl1_glyco_hydro_catalytic"/>
</dbReference>
<dbReference type="InterPro" id="IPR017853">
    <property type="entry name" value="GH"/>
</dbReference>
<keyword evidence="4" id="KW-1185">Reference proteome</keyword>
<feature type="domain" description="Asl1-like glycosyl hydrolase catalytic" evidence="2">
    <location>
        <begin position="7"/>
        <end position="121"/>
    </location>
</feature>
<reference evidence="3 4" key="1">
    <citation type="submission" date="2020-06" db="EMBL/GenBank/DDBJ databases">
        <title>Schlegella sp. ID0723 isolated from air conditioner.</title>
        <authorList>
            <person name="Kim D.Y."/>
            <person name="Kim D.-U."/>
        </authorList>
    </citation>
    <scope>NUCLEOTIDE SEQUENCE [LARGE SCALE GENOMIC DNA]</scope>
    <source>
        <strain evidence="3 4">ID0723</strain>
    </source>
</reference>
<evidence type="ECO:0000259" key="2">
    <source>
        <dbReference type="Pfam" id="PF11790"/>
    </source>
</evidence>
<sequence>MIEAVKFWNEPNNKSHWDLQLDPEWTAYAAMVKLAADAVRAENPALTQVLGGISPIDAGFMTRLREQGVLDRLDAVAVHGFPLDWNNWMIDEWPSRIAEIEAVTHLPVWVTEVGVSTFGAEEVQVFGLERTAKLLIGRVPRVFWYSLYDLPKAWPATTRHREAEGSSYYRHFHMGLLREDGSPKLACELFPRYTPDLGICQWFHFEDHRLDDAVSWLKRLGVRRLRTGLSWADSFRPNCDAWFDRQMRALEDFDVTVTFCFTPEHRGIEPHHTSPPQQAEEFAEFCARMVRRYAPGVASKRHGPSGPALHAQSGGALTL</sequence>
<organism evidence="3 4">
    <name type="scientific">Piscinibacter koreensis</name>
    <dbReference type="NCBI Taxonomy" id="2742824"/>
    <lineage>
        <taxon>Bacteria</taxon>
        <taxon>Pseudomonadati</taxon>
        <taxon>Pseudomonadota</taxon>
        <taxon>Betaproteobacteria</taxon>
        <taxon>Burkholderiales</taxon>
        <taxon>Sphaerotilaceae</taxon>
        <taxon>Piscinibacter</taxon>
    </lineage>
</organism>
<dbReference type="PANTHER" id="PTHR12631:SF10">
    <property type="entry name" value="BETA-XYLOSIDASE-LIKE PROTEIN-RELATED"/>
    <property type="match status" value="1"/>
</dbReference>
<protein>
    <submittedName>
        <fullName evidence="3">Beta-xylosidase</fullName>
    </submittedName>
</protein>
<feature type="region of interest" description="Disordered" evidence="1">
    <location>
        <begin position="297"/>
        <end position="319"/>
    </location>
</feature>
<dbReference type="PANTHER" id="PTHR12631">
    <property type="entry name" value="ALPHA-L-IDURONIDASE"/>
    <property type="match status" value="1"/>
</dbReference>
<proteinExistence type="predicted"/>
<dbReference type="Proteomes" id="UP000529637">
    <property type="component" value="Unassembled WGS sequence"/>
</dbReference>